<proteinExistence type="inferred from homology"/>
<evidence type="ECO:0000256" key="1">
    <source>
        <dbReference type="ARBA" id="ARBA00010936"/>
    </source>
</evidence>
<evidence type="ECO:0000256" key="2">
    <source>
        <dbReference type="ARBA" id="ARBA00022490"/>
    </source>
</evidence>
<dbReference type="InterPro" id="IPR020084">
    <property type="entry name" value="NUDIX_hydrolase_CS"/>
</dbReference>
<comment type="pathway">
    <text evidence="7">Carbohydrate degradation; 2-deoxy-D-ribose 1-phosphate degradation; D-glyceraldehyde 3-phosphate and acetaldehyde from 2-deoxy-alpha-D-ribose 1-phosphate: step 2/2.</text>
</comment>
<dbReference type="UniPathway" id="UPA00002">
    <property type="reaction ID" value="UER00468"/>
</dbReference>
<feature type="active site" description="Schiff-base intermediate with acetaldehyde" evidence="7">
    <location>
        <position position="369"/>
    </location>
</feature>
<comment type="function">
    <text evidence="7">Catalyzes a reversible aldol reaction between acetaldehyde and D-glyceraldehyde 3-phosphate to generate 2-deoxy-D-ribose 5-phosphate.</text>
</comment>
<keyword evidence="4 7" id="KW-0456">Lyase</keyword>
<evidence type="ECO:0000259" key="8">
    <source>
        <dbReference type="PROSITE" id="PS51462"/>
    </source>
</evidence>
<evidence type="ECO:0000256" key="7">
    <source>
        <dbReference type="HAMAP-Rule" id="MF_00114"/>
    </source>
</evidence>
<dbReference type="InterPro" id="IPR000086">
    <property type="entry name" value="NUDIX_hydrolase_dom"/>
</dbReference>
<dbReference type="Proteomes" id="UP000186156">
    <property type="component" value="Unassembled WGS sequence"/>
</dbReference>
<dbReference type="InterPro" id="IPR015797">
    <property type="entry name" value="NUDIX_hydrolase-like_dom_sf"/>
</dbReference>
<dbReference type="InterPro" id="IPR011343">
    <property type="entry name" value="DeoC"/>
</dbReference>
<dbReference type="OrthoDB" id="9778711at2"/>
<dbReference type="InterPro" id="IPR028581">
    <property type="entry name" value="DeoC_typeI"/>
</dbReference>
<dbReference type="InterPro" id="IPR020476">
    <property type="entry name" value="Nudix_hydrolase"/>
</dbReference>
<evidence type="ECO:0000256" key="4">
    <source>
        <dbReference type="ARBA" id="ARBA00023239"/>
    </source>
</evidence>
<dbReference type="HAMAP" id="MF_00114">
    <property type="entry name" value="DeoC_type1"/>
    <property type="match status" value="1"/>
</dbReference>
<name>A0A1N7KYU6_9BACL</name>
<dbReference type="Pfam" id="PF01791">
    <property type="entry name" value="DeoC"/>
    <property type="match status" value="1"/>
</dbReference>
<comment type="subcellular location">
    <subcellularLocation>
        <location evidence="7">Cytoplasm</location>
    </subcellularLocation>
</comment>
<dbReference type="GO" id="GO:0016052">
    <property type="term" value="P:carbohydrate catabolic process"/>
    <property type="evidence" value="ECO:0007669"/>
    <property type="project" value="TreeGrafter"/>
</dbReference>
<protein>
    <recommendedName>
        <fullName evidence="7">Deoxyribose-phosphate aldolase</fullName>
        <shortName evidence="7">DERA</shortName>
        <ecNumber evidence="7">4.1.2.4</ecNumber>
    </recommendedName>
    <alternativeName>
        <fullName evidence="7">2-deoxy-D-ribose 5-phosphate aldolase</fullName>
    </alternativeName>
    <alternativeName>
        <fullName evidence="7">Phosphodeoxyriboaldolase</fullName>
        <shortName evidence="7">Deoxyriboaldolase</shortName>
    </alternativeName>
</protein>
<dbReference type="PROSITE" id="PS00893">
    <property type="entry name" value="NUDIX_BOX"/>
    <property type="match status" value="1"/>
</dbReference>
<sequence length="432" mass="46584">MGANDVVTMRIERAAGGVVVRQKGGVREVLLIDDAYGKVSFPKGHLEPGESWEQAALREVHEETGVVARIVGDVGRVEYRIERDGEPVRKQVRLYLMVAEDGSEPVHQAEEVNGAYFLRWEEAIRLHEERGYANWQFALDKAEALLDWREARLDEAWRALESDAPWDELLAAWRAAEARAFKLVEACRQELANVFPQLQLPQPRRLSLPRDVGADAVRSAVESTLLRPEASEVDVENLCLEAMRGDLPMVCVSPRHVPTAKRVLAGSGVRVCTVIGFPHGTQTAHAMRQEALEAVAMGADEIDMVGPIGALAEGDVWTYAHAVRAVVEAASAALRPVPVKVILETSALAADGVVKGALVSVACGAGFVKTSTGFHKAGARPADVALMALAVAGVARVKASGGIRTPRAAMHLLRFGADRLGTSSALKLLEDA</sequence>
<keyword evidence="3" id="KW-0378">Hydrolase</keyword>
<dbReference type="EC" id="4.1.2.4" evidence="7"/>
<reference evidence="10" key="1">
    <citation type="submission" date="2017-01" db="EMBL/GenBank/DDBJ databases">
        <authorList>
            <person name="Varghese N."/>
            <person name="Submissions S."/>
        </authorList>
    </citation>
    <scope>NUCLEOTIDE SEQUENCE [LARGE SCALE GENOMIC DNA]</scope>
    <source>
        <strain evidence="10">DSM 16176</strain>
    </source>
</reference>
<dbReference type="PANTHER" id="PTHR10889">
    <property type="entry name" value="DEOXYRIBOSE-PHOSPHATE ALDOLASE"/>
    <property type="match status" value="1"/>
</dbReference>
<dbReference type="NCBIfam" id="TIGR00126">
    <property type="entry name" value="deoC"/>
    <property type="match status" value="1"/>
</dbReference>
<dbReference type="PROSITE" id="PS51462">
    <property type="entry name" value="NUDIX"/>
    <property type="match status" value="1"/>
</dbReference>
<evidence type="ECO:0000256" key="5">
    <source>
        <dbReference type="ARBA" id="ARBA00023270"/>
    </source>
</evidence>
<keyword evidence="2 7" id="KW-0963">Cytoplasm</keyword>
<dbReference type="PANTHER" id="PTHR10889:SF1">
    <property type="entry name" value="DEOXYRIBOSE-PHOSPHATE ALDOLASE"/>
    <property type="match status" value="1"/>
</dbReference>
<comment type="similarity">
    <text evidence="1 7">Belongs to the DeoC/FbaB aldolase family. DeoC type 1 subfamily.</text>
</comment>
<dbReference type="CDD" id="cd03673">
    <property type="entry name" value="NUDIX_Ap6A_hydrolase"/>
    <property type="match status" value="1"/>
</dbReference>
<feature type="active site" description="Proton donor/acceptor" evidence="7">
    <location>
        <position position="303"/>
    </location>
</feature>
<dbReference type="CDD" id="cd00959">
    <property type="entry name" value="DeoC"/>
    <property type="match status" value="1"/>
</dbReference>
<evidence type="ECO:0000256" key="6">
    <source>
        <dbReference type="ARBA" id="ARBA00048791"/>
    </source>
</evidence>
<dbReference type="PRINTS" id="PR00502">
    <property type="entry name" value="NUDIXFAMILY"/>
</dbReference>
<dbReference type="STRING" id="252246.SAMN05421799_102286"/>
<keyword evidence="5 7" id="KW-0704">Schiff base</keyword>
<evidence type="ECO:0000313" key="9">
    <source>
        <dbReference type="EMBL" id="SIS66812.1"/>
    </source>
</evidence>
<dbReference type="SUPFAM" id="SSF51569">
    <property type="entry name" value="Aldolase"/>
    <property type="match status" value="1"/>
</dbReference>
<dbReference type="Pfam" id="PF00293">
    <property type="entry name" value="NUDIX"/>
    <property type="match status" value="1"/>
</dbReference>
<dbReference type="Gene3D" id="3.20.20.70">
    <property type="entry name" value="Aldolase class I"/>
    <property type="match status" value="1"/>
</dbReference>
<dbReference type="GO" id="GO:0016787">
    <property type="term" value="F:hydrolase activity"/>
    <property type="evidence" value="ECO:0007669"/>
    <property type="project" value="UniProtKB-KW"/>
</dbReference>
<dbReference type="AlphaFoldDB" id="A0A1N7KYU6"/>
<evidence type="ECO:0000313" key="10">
    <source>
        <dbReference type="Proteomes" id="UP000186156"/>
    </source>
</evidence>
<dbReference type="EMBL" id="FTOO01000002">
    <property type="protein sequence ID" value="SIS66812.1"/>
    <property type="molecule type" value="Genomic_DNA"/>
</dbReference>
<dbReference type="GO" id="GO:0006018">
    <property type="term" value="P:2-deoxyribose 1-phosphate catabolic process"/>
    <property type="evidence" value="ECO:0007669"/>
    <property type="project" value="UniProtKB-UniRule"/>
</dbReference>
<dbReference type="SMART" id="SM01133">
    <property type="entry name" value="DeoC"/>
    <property type="match status" value="1"/>
</dbReference>
<dbReference type="GO" id="GO:0009264">
    <property type="term" value="P:deoxyribonucleotide catabolic process"/>
    <property type="evidence" value="ECO:0007669"/>
    <property type="project" value="UniProtKB-UniRule"/>
</dbReference>
<dbReference type="InterPro" id="IPR002915">
    <property type="entry name" value="DeoC/FbaB/LacD_aldolase"/>
</dbReference>
<dbReference type="GO" id="GO:0004139">
    <property type="term" value="F:deoxyribose-phosphate aldolase activity"/>
    <property type="evidence" value="ECO:0007669"/>
    <property type="project" value="UniProtKB-UniRule"/>
</dbReference>
<keyword evidence="10" id="KW-1185">Reference proteome</keyword>
<dbReference type="GO" id="GO:0005737">
    <property type="term" value="C:cytoplasm"/>
    <property type="evidence" value="ECO:0007669"/>
    <property type="project" value="UniProtKB-SubCell"/>
</dbReference>
<feature type="active site" description="Proton donor/acceptor" evidence="7">
    <location>
        <position position="398"/>
    </location>
</feature>
<dbReference type="InterPro" id="IPR013785">
    <property type="entry name" value="Aldolase_TIM"/>
</dbReference>
<organism evidence="9 10">
    <name type="scientific">Alicyclobacillus vulcanalis</name>
    <dbReference type="NCBI Taxonomy" id="252246"/>
    <lineage>
        <taxon>Bacteria</taxon>
        <taxon>Bacillati</taxon>
        <taxon>Bacillota</taxon>
        <taxon>Bacilli</taxon>
        <taxon>Bacillales</taxon>
        <taxon>Alicyclobacillaceae</taxon>
        <taxon>Alicyclobacillus</taxon>
    </lineage>
</organism>
<dbReference type="SUPFAM" id="SSF55811">
    <property type="entry name" value="Nudix"/>
    <property type="match status" value="1"/>
</dbReference>
<comment type="catalytic activity">
    <reaction evidence="6 7">
        <text>2-deoxy-D-ribose 5-phosphate = D-glyceraldehyde 3-phosphate + acetaldehyde</text>
        <dbReference type="Rhea" id="RHEA:12821"/>
        <dbReference type="ChEBI" id="CHEBI:15343"/>
        <dbReference type="ChEBI" id="CHEBI:59776"/>
        <dbReference type="ChEBI" id="CHEBI:62877"/>
        <dbReference type="EC" id="4.1.2.4"/>
    </reaction>
</comment>
<dbReference type="Gene3D" id="3.90.79.10">
    <property type="entry name" value="Nucleoside Triphosphate Pyrophosphohydrolase"/>
    <property type="match status" value="1"/>
</dbReference>
<feature type="domain" description="Nudix hydrolase" evidence="8">
    <location>
        <begin position="10"/>
        <end position="143"/>
    </location>
</feature>
<gene>
    <name evidence="7" type="primary">deoC</name>
    <name evidence="9" type="ORF">SAMN05421799_102286</name>
</gene>
<accession>A0A1N7KYU6</accession>
<evidence type="ECO:0000256" key="3">
    <source>
        <dbReference type="ARBA" id="ARBA00022801"/>
    </source>
</evidence>